<reference evidence="1" key="1">
    <citation type="journal article" date="2015" name="Nature">
        <title>Complex archaea that bridge the gap between prokaryotes and eukaryotes.</title>
        <authorList>
            <person name="Spang A."/>
            <person name="Saw J.H."/>
            <person name="Jorgensen S.L."/>
            <person name="Zaremba-Niedzwiedzka K."/>
            <person name="Martijn J."/>
            <person name="Lind A.E."/>
            <person name="van Eijk R."/>
            <person name="Schleper C."/>
            <person name="Guy L."/>
            <person name="Ettema T.J."/>
        </authorList>
    </citation>
    <scope>NUCLEOTIDE SEQUENCE</scope>
</reference>
<comment type="caution">
    <text evidence="1">The sequence shown here is derived from an EMBL/GenBank/DDBJ whole genome shotgun (WGS) entry which is preliminary data.</text>
</comment>
<feature type="non-terminal residue" evidence="1">
    <location>
        <position position="1"/>
    </location>
</feature>
<proteinExistence type="predicted"/>
<accession>A0A0F9JJ73</accession>
<dbReference type="AlphaFoldDB" id="A0A0F9JJ73"/>
<gene>
    <name evidence="1" type="ORF">LCGC14_1448490</name>
</gene>
<organism evidence="1">
    <name type="scientific">marine sediment metagenome</name>
    <dbReference type="NCBI Taxonomy" id="412755"/>
    <lineage>
        <taxon>unclassified sequences</taxon>
        <taxon>metagenomes</taxon>
        <taxon>ecological metagenomes</taxon>
    </lineage>
</organism>
<evidence type="ECO:0000313" key="1">
    <source>
        <dbReference type="EMBL" id="KKM69653.1"/>
    </source>
</evidence>
<dbReference type="EMBL" id="LAZR01009951">
    <property type="protein sequence ID" value="KKM69653.1"/>
    <property type="molecule type" value="Genomic_DNA"/>
</dbReference>
<name>A0A0F9JJ73_9ZZZZ</name>
<protein>
    <submittedName>
        <fullName evidence="1">Uncharacterized protein</fullName>
    </submittedName>
</protein>
<sequence length="149" mass="17200">INEIENTFNSEELRTEQVVELEGNVNSYGRYTGANFYGIPVTSQFEYEVVQYIKDKVNIDVPSKILLDICEASLRELTMAGTFEEGRKAYTKFYSLNFRQYGVDIPPRLDDIIKDNKILEFAQNSMNLIEDKGKGKQEIKKIKKPMAKK</sequence>